<dbReference type="SUPFAM" id="SSF69318">
    <property type="entry name" value="Integrin alpha N-terminal domain"/>
    <property type="match status" value="1"/>
</dbReference>
<proteinExistence type="predicted"/>
<feature type="region of interest" description="Disordered" evidence="1">
    <location>
        <begin position="226"/>
        <end position="248"/>
    </location>
</feature>
<name>A0A382ZTW9_9ZZZZ</name>
<reference evidence="2" key="1">
    <citation type="submission" date="2018-05" db="EMBL/GenBank/DDBJ databases">
        <authorList>
            <person name="Lanie J.A."/>
            <person name="Ng W.-L."/>
            <person name="Kazmierczak K.M."/>
            <person name="Andrzejewski T.M."/>
            <person name="Davidsen T.M."/>
            <person name="Wayne K.J."/>
            <person name="Tettelin H."/>
            <person name="Glass J.I."/>
            <person name="Rusch D."/>
            <person name="Podicherti R."/>
            <person name="Tsui H.-C.T."/>
            <person name="Winkler M.E."/>
        </authorList>
    </citation>
    <scope>NUCLEOTIDE SEQUENCE</scope>
</reference>
<protein>
    <recommendedName>
        <fullName evidence="3">VCBS repeat-containing protein</fullName>
    </recommendedName>
</protein>
<dbReference type="InterPro" id="IPR028994">
    <property type="entry name" value="Integrin_alpha_N"/>
</dbReference>
<feature type="non-terminal residue" evidence="2">
    <location>
        <position position="255"/>
    </location>
</feature>
<gene>
    <name evidence="2" type="ORF">METZ01_LOCUS451798</name>
</gene>
<dbReference type="Gene3D" id="2.130.10.130">
    <property type="entry name" value="Integrin alpha, N-terminal"/>
    <property type="match status" value="1"/>
</dbReference>
<feature type="compositionally biased region" description="Polar residues" evidence="1">
    <location>
        <begin position="231"/>
        <end position="244"/>
    </location>
</feature>
<evidence type="ECO:0000256" key="1">
    <source>
        <dbReference type="SAM" id="MobiDB-lite"/>
    </source>
</evidence>
<sequence length="255" mass="28514">IVTFVTPIVFQDTGIDYELTTTDNLNNTLVTTGTLFVNTYEHDIANFKKLSTINTENFSSEDYEVFNFSFDAIETAETYTDTLCYPTPTDCTTEEGYFKSEMQGGMWGDFNGDNHEDFVATWQVFPHTLERETDPYQTISNIEIYLNNGEGRLIRDRNIYLEGEPPAGHMLYRVVVDDFNQDDIDDVFAVNQGLTKRVDGKYVNTLSPHVLLLSTPEGKLRNASLDIGGNENVTSGGHTASSGDVNGDGYPDLFA</sequence>
<feature type="non-terminal residue" evidence="2">
    <location>
        <position position="1"/>
    </location>
</feature>
<evidence type="ECO:0008006" key="3">
    <source>
        <dbReference type="Google" id="ProtNLM"/>
    </source>
</evidence>
<dbReference type="AlphaFoldDB" id="A0A382ZTW9"/>
<evidence type="ECO:0000313" key="2">
    <source>
        <dbReference type="EMBL" id="SVD98944.1"/>
    </source>
</evidence>
<dbReference type="EMBL" id="UINC01186636">
    <property type="protein sequence ID" value="SVD98944.1"/>
    <property type="molecule type" value="Genomic_DNA"/>
</dbReference>
<accession>A0A382ZTW9</accession>
<organism evidence="2">
    <name type="scientific">marine metagenome</name>
    <dbReference type="NCBI Taxonomy" id="408172"/>
    <lineage>
        <taxon>unclassified sequences</taxon>
        <taxon>metagenomes</taxon>
        <taxon>ecological metagenomes</taxon>
    </lineage>
</organism>